<dbReference type="PANTHER" id="PTHR47691:SF3">
    <property type="entry name" value="HTH-TYPE TRANSCRIPTIONAL REGULATOR RV0890C-RELATED"/>
    <property type="match status" value="1"/>
</dbReference>
<dbReference type="InterPro" id="IPR011990">
    <property type="entry name" value="TPR-like_helical_dom_sf"/>
</dbReference>
<evidence type="ECO:0000313" key="1">
    <source>
        <dbReference type="EMBL" id="TDD49608.1"/>
    </source>
</evidence>
<dbReference type="InterPro" id="IPR027417">
    <property type="entry name" value="P-loop_NTPase"/>
</dbReference>
<keyword evidence="2" id="KW-1185">Reference proteome</keyword>
<gene>
    <name evidence="1" type="ORF">E1288_19030</name>
</gene>
<comment type="caution">
    <text evidence="1">The sequence shown here is derived from an EMBL/GenBank/DDBJ whole genome shotgun (WGS) entry which is preliminary data.</text>
</comment>
<dbReference type="SUPFAM" id="SSF52540">
    <property type="entry name" value="P-loop containing nucleoside triphosphate hydrolases"/>
    <property type="match status" value="1"/>
</dbReference>
<name>A0A4R4YVZ7_9PSEU</name>
<dbReference type="AlphaFoldDB" id="A0A4R4YVZ7"/>
<dbReference type="SMART" id="SM00028">
    <property type="entry name" value="TPR"/>
    <property type="match status" value="4"/>
</dbReference>
<proteinExistence type="predicted"/>
<dbReference type="InterPro" id="IPR019734">
    <property type="entry name" value="TPR_rpt"/>
</dbReference>
<dbReference type="SUPFAM" id="SSF48452">
    <property type="entry name" value="TPR-like"/>
    <property type="match status" value="2"/>
</dbReference>
<reference evidence="1 2" key="1">
    <citation type="submission" date="2019-03" db="EMBL/GenBank/DDBJ databases">
        <title>Draft genome sequences of novel Actinobacteria.</title>
        <authorList>
            <person name="Sahin N."/>
            <person name="Ay H."/>
            <person name="Saygin H."/>
        </authorList>
    </citation>
    <scope>NUCLEOTIDE SEQUENCE [LARGE SCALE GENOMIC DNA]</scope>
    <source>
        <strain evidence="1 2">7K502</strain>
    </source>
</reference>
<dbReference type="PANTHER" id="PTHR47691">
    <property type="entry name" value="REGULATOR-RELATED"/>
    <property type="match status" value="1"/>
</dbReference>
<dbReference type="Proteomes" id="UP000294947">
    <property type="component" value="Unassembled WGS sequence"/>
</dbReference>
<dbReference type="Gene3D" id="1.25.40.10">
    <property type="entry name" value="Tetratricopeptide repeat domain"/>
    <property type="match status" value="2"/>
</dbReference>
<protein>
    <submittedName>
        <fullName evidence="1">Tetratricopeptide repeat protein</fullName>
    </submittedName>
</protein>
<dbReference type="Gene3D" id="3.40.50.300">
    <property type="entry name" value="P-loop containing nucleotide triphosphate hydrolases"/>
    <property type="match status" value="1"/>
</dbReference>
<dbReference type="EMBL" id="SMKW01000024">
    <property type="protein sequence ID" value="TDD49608.1"/>
    <property type="molecule type" value="Genomic_DNA"/>
</dbReference>
<dbReference type="GO" id="GO:0043531">
    <property type="term" value="F:ADP binding"/>
    <property type="evidence" value="ECO:0007669"/>
    <property type="project" value="InterPro"/>
</dbReference>
<dbReference type="PRINTS" id="PR00364">
    <property type="entry name" value="DISEASERSIST"/>
</dbReference>
<dbReference type="OrthoDB" id="581105at2"/>
<accession>A0A4R4YVZ7</accession>
<dbReference type="Pfam" id="PF13424">
    <property type="entry name" value="TPR_12"/>
    <property type="match status" value="1"/>
</dbReference>
<sequence length="730" mass="80271">MPIGGSGLGAGSATLAELINDLGGLVTAGDGVHNESAAQIGGHSVQAGQIHGDVYFHHAPEEKLVPRQLPVAARHFVNRAVEQDVLTTLLGGATSDGFVLISTVDGVAGVGKSTLAVHWAHRMRDRFPDGDLYVNLRGFDPVAEPVDSTDALGSFLIALGVPTERVPQGLEARAGLFRSLVHRKQMLILLDNARTAEQVRPLLPSSPSCLVLVTSRNRLHELVVREGASRISLDVLTADEAELMLASYLGDQRVAVEHEAVRDLIRHCAGLPLALGIAAARAVENPDFPLIEIVSQLQDERERLDALDAGGVTGLRSVFSWSYRSLSPEAARLFRLLGLPTGPDISLRAAADLAGRSHRETRALLAELSHASLLDQHEPGRYRFHDLLRAYAAECAAADEAAPDRDAAIRRLLDHYLRTSHLIDRHLVGHSRKFALALPPSNVIGIAFDSEDRMLGWWEEEYANLTAGIGQAHRRGFRAHAWSLAFTLFYFFRLRGYLAEWIRNFELALEAVRELGDRRAEAQLLHGLAIAYFEAKQHEKVVFYRGLARELFEQADDHYHAAMSLLIGSESSSVLDRHDVALAMAERGLELQEEVGDLNGRGYGNGCLGVAYMGLREHEKARSHFSDALTLYREVGEVYGESYILNELGELHLALDEPATALLMYREALRIRQGIGYRRGEGQSLRDLGRAQCAAGDREQARAHWEKAFTIFEELGDAEADSVRQELDSC</sequence>
<evidence type="ECO:0000313" key="2">
    <source>
        <dbReference type="Proteomes" id="UP000294947"/>
    </source>
</evidence>
<organism evidence="1 2">
    <name type="scientific">Saccharopolyspora elongata</name>
    <dbReference type="NCBI Taxonomy" id="2530387"/>
    <lineage>
        <taxon>Bacteria</taxon>
        <taxon>Bacillati</taxon>
        <taxon>Actinomycetota</taxon>
        <taxon>Actinomycetes</taxon>
        <taxon>Pseudonocardiales</taxon>
        <taxon>Pseudonocardiaceae</taxon>
        <taxon>Saccharopolyspora</taxon>
    </lineage>
</organism>